<dbReference type="EMBL" id="BTSX01000002">
    <property type="protein sequence ID" value="GMS83673.1"/>
    <property type="molecule type" value="Genomic_DNA"/>
</dbReference>
<evidence type="ECO:0000313" key="3">
    <source>
        <dbReference type="EMBL" id="GMS83673.1"/>
    </source>
</evidence>
<gene>
    <name evidence="3" type="ORF">PENTCL1PPCAC_5848</name>
</gene>
<organism evidence="3 4">
    <name type="scientific">Pristionchus entomophagus</name>
    <dbReference type="NCBI Taxonomy" id="358040"/>
    <lineage>
        <taxon>Eukaryota</taxon>
        <taxon>Metazoa</taxon>
        <taxon>Ecdysozoa</taxon>
        <taxon>Nematoda</taxon>
        <taxon>Chromadorea</taxon>
        <taxon>Rhabditida</taxon>
        <taxon>Rhabditina</taxon>
        <taxon>Diplogasteromorpha</taxon>
        <taxon>Diplogasteroidea</taxon>
        <taxon>Neodiplogasteridae</taxon>
        <taxon>Pristionchus</taxon>
    </lineage>
</organism>
<evidence type="ECO:0008006" key="5">
    <source>
        <dbReference type="Google" id="ProtNLM"/>
    </source>
</evidence>
<accession>A0AAV5SKT8</accession>
<comment type="caution">
    <text evidence="3">The sequence shown here is derived from an EMBL/GenBank/DDBJ whole genome shotgun (WGS) entry which is preliminary data.</text>
</comment>
<proteinExistence type="predicted"/>
<feature type="compositionally biased region" description="Low complexity" evidence="1">
    <location>
        <begin position="23"/>
        <end position="35"/>
    </location>
</feature>
<dbReference type="Proteomes" id="UP001432027">
    <property type="component" value="Unassembled WGS sequence"/>
</dbReference>
<sequence>KMICRVLIAALLGASIVLSASDPSTSISSDSIGESVDAPPQSITVDEEQPAAAFQDDQQPTHVAGGGMNGSTAIGGMMPGEERRMEGVTGQPSVTEYKFSSDRNTTDSSMAASAFTAFAAVSLTILL</sequence>
<evidence type="ECO:0000313" key="4">
    <source>
        <dbReference type="Proteomes" id="UP001432027"/>
    </source>
</evidence>
<feature type="compositionally biased region" description="Low complexity" evidence="1">
    <location>
        <begin position="50"/>
        <end position="60"/>
    </location>
</feature>
<feature type="signal peptide" evidence="2">
    <location>
        <begin position="1"/>
        <end position="19"/>
    </location>
</feature>
<feature type="chain" id="PRO_5043854038" description="Secreted protein" evidence="2">
    <location>
        <begin position="20"/>
        <end position="127"/>
    </location>
</feature>
<protein>
    <recommendedName>
        <fullName evidence="5">Secreted protein</fullName>
    </recommendedName>
</protein>
<name>A0AAV5SKT8_9BILA</name>
<reference evidence="3" key="1">
    <citation type="submission" date="2023-10" db="EMBL/GenBank/DDBJ databases">
        <title>Genome assembly of Pristionchus species.</title>
        <authorList>
            <person name="Yoshida K."/>
            <person name="Sommer R.J."/>
        </authorList>
    </citation>
    <scope>NUCLEOTIDE SEQUENCE</scope>
    <source>
        <strain evidence="3">RS0144</strain>
    </source>
</reference>
<evidence type="ECO:0000256" key="2">
    <source>
        <dbReference type="SAM" id="SignalP"/>
    </source>
</evidence>
<evidence type="ECO:0000256" key="1">
    <source>
        <dbReference type="SAM" id="MobiDB-lite"/>
    </source>
</evidence>
<feature type="region of interest" description="Disordered" evidence="1">
    <location>
        <begin position="23"/>
        <end position="42"/>
    </location>
</feature>
<feature type="non-terminal residue" evidence="3">
    <location>
        <position position="1"/>
    </location>
</feature>
<feature type="region of interest" description="Disordered" evidence="1">
    <location>
        <begin position="48"/>
        <end position="92"/>
    </location>
</feature>
<keyword evidence="4" id="KW-1185">Reference proteome</keyword>
<keyword evidence="2" id="KW-0732">Signal</keyword>
<dbReference type="AlphaFoldDB" id="A0AAV5SKT8"/>